<sequence length="91" mass="10308">MVDSSWKIADLASSLQLRYEFAPLELLYYTPQLLQQSHSVENFHDRLRLLQPDSLTEFAWVTVNNSIVIVGGTTEKHPSSDQNDGLNCKSV</sequence>
<organism evidence="2 3">
    <name type="scientific">Thalictrum thalictroides</name>
    <name type="common">Rue-anemone</name>
    <name type="synonym">Anemone thalictroides</name>
    <dbReference type="NCBI Taxonomy" id="46969"/>
    <lineage>
        <taxon>Eukaryota</taxon>
        <taxon>Viridiplantae</taxon>
        <taxon>Streptophyta</taxon>
        <taxon>Embryophyta</taxon>
        <taxon>Tracheophyta</taxon>
        <taxon>Spermatophyta</taxon>
        <taxon>Magnoliopsida</taxon>
        <taxon>Ranunculales</taxon>
        <taxon>Ranunculaceae</taxon>
        <taxon>Thalictroideae</taxon>
        <taxon>Thalictrum</taxon>
    </lineage>
</organism>
<accession>A0A7J6V0F2</accession>
<name>A0A7J6V0F2_THATH</name>
<feature type="region of interest" description="Disordered" evidence="1">
    <location>
        <begin position="72"/>
        <end position="91"/>
    </location>
</feature>
<dbReference type="Proteomes" id="UP000554482">
    <property type="component" value="Unassembled WGS sequence"/>
</dbReference>
<dbReference type="AlphaFoldDB" id="A0A7J6V0F2"/>
<comment type="caution">
    <text evidence="2">The sequence shown here is derived from an EMBL/GenBank/DDBJ whole genome shotgun (WGS) entry which is preliminary data.</text>
</comment>
<gene>
    <name evidence="2" type="ORF">FRX31_032010</name>
</gene>
<feature type="compositionally biased region" description="Polar residues" evidence="1">
    <location>
        <begin position="80"/>
        <end position="91"/>
    </location>
</feature>
<dbReference type="EMBL" id="JABWDY010040103">
    <property type="protein sequence ID" value="KAF5178404.1"/>
    <property type="molecule type" value="Genomic_DNA"/>
</dbReference>
<evidence type="ECO:0000313" key="2">
    <source>
        <dbReference type="EMBL" id="KAF5178404.1"/>
    </source>
</evidence>
<evidence type="ECO:0000313" key="3">
    <source>
        <dbReference type="Proteomes" id="UP000554482"/>
    </source>
</evidence>
<protein>
    <submittedName>
        <fullName evidence="2">Uncharacterized protein</fullName>
    </submittedName>
</protein>
<evidence type="ECO:0000256" key="1">
    <source>
        <dbReference type="SAM" id="MobiDB-lite"/>
    </source>
</evidence>
<keyword evidence="3" id="KW-1185">Reference proteome</keyword>
<reference evidence="2 3" key="1">
    <citation type="submission" date="2020-06" db="EMBL/GenBank/DDBJ databases">
        <title>Transcriptomic and genomic resources for Thalictrum thalictroides and T. hernandezii: Facilitating candidate gene discovery in an emerging model plant lineage.</title>
        <authorList>
            <person name="Arias T."/>
            <person name="Riano-Pachon D.M."/>
            <person name="Di Stilio V.S."/>
        </authorList>
    </citation>
    <scope>NUCLEOTIDE SEQUENCE [LARGE SCALE GENOMIC DNA]</scope>
    <source>
        <strain evidence="3">cv. WT478/WT964</strain>
        <tissue evidence="2">Leaves</tissue>
    </source>
</reference>
<proteinExistence type="predicted"/>